<dbReference type="GO" id="GO:0004823">
    <property type="term" value="F:leucine-tRNA ligase activity"/>
    <property type="evidence" value="ECO:0007669"/>
    <property type="project" value="UniProtKB-EC"/>
</dbReference>
<evidence type="ECO:0000313" key="15">
    <source>
        <dbReference type="EMBL" id="VAW20803.1"/>
    </source>
</evidence>
<dbReference type="FunFam" id="1.10.730.10:FF:000002">
    <property type="entry name" value="Leucine--tRNA ligase"/>
    <property type="match status" value="1"/>
</dbReference>
<keyword evidence="6" id="KW-0648">Protein biosynthesis</keyword>
<dbReference type="PROSITE" id="PS00178">
    <property type="entry name" value="AA_TRNA_LIGASE_I"/>
    <property type="match status" value="1"/>
</dbReference>
<dbReference type="NCBIfam" id="TIGR00396">
    <property type="entry name" value="leuS_bact"/>
    <property type="match status" value="1"/>
</dbReference>
<dbReference type="InterPro" id="IPR025709">
    <property type="entry name" value="Leu_tRNA-synth_edit"/>
</dbReference>
<evidence type="ECO:0000259" key="11">
    <source>
        <dbReference type="Pfam" id="PF00133"/>
    </source>
</evidence>
<dbReference type="Pfam" id="PF09334">
    <property type="entry name" value="tRNA-synt_1g"/>
    <property type="match status" value="1"/>
</dbReference>
<dbReference type="AlphaFoldDB" id="A0A3B0TXA3"/>
<dbReference type="SUPFAM" id="SSF52374">
    <property type="entry name" value="Nucleotidylyl transferase"/>
    <property type="match status" value="1"/>
</dbReference>
<feature type="domain" description="Aminoacyl-tRNA synthetase class Ia" evidence="11">
    <location>
        <begin position="636"/>
        <end position="678"/>
    </location>
</feature>
<evidence type="ECO:0000256" key="1">
    <source>
        <dbReference type="ARBA" id="ARBA00005594"/>
    </source>
</evidence>
<dbReference type="Gene3D" id="1.10.730.10">
    <property type="entry name" value="Isoleucyl-tRNA Synthetase, Domain 1"/>
    <property type="match status" value="2"/>
</dbReference>
<organism evidence="15">
    <name type="scientific">hydrothermal vent metagenome</name>
    <dbReference type="NCBI Taxonomy" id="652676"/>
    <lineage>
        <taxon>unclassified sequences</taxon>
        <taxon>metagenomes</taxon>
        <taxon>ecological metagenomes</taxon>
    </lineage>
</organism>
<sequence length="882" mass="99398">MNKKPASNTSPAQRYNPKDTEPKWQHAWSQGQVFEVDDEDERERYYVLEMFPYPSGKLHVGHVRNYAMGDVVARYHRSLGKAVLHPMGWDAFGLPAENAAQKTNSHPKQWTYDNIATMRAQLQSMGLSIDWSREFATCDPDYYEQQQRLFINFLDADLITRKKSKVNWDPVDLTVLANEQVIDGRGWRSGALVEQRELVQWFFKITDFAEDLLSSLDDLDQWPEKVRTMQRNWIGKSEGMLVRWELGENNAPAGFSELETYTTRPDTIFGASFMAVAPDHPLASAAATNNEDLQKFIKDTQSKGTSAVTLETMEKLGFDTGIHVKHLFIENKTLPVYVANFVLMDYGTGAIFGCPSGDQRDLDFARAYDLEIIPVVMPADADPKDFTISDTSYSGDGIMINSEFLNDMTSDQAFEEIASRLGEMELDGKPQGEKQTNYRLRDWGISRQRFWGCPIPIIHCDNCGQVPVPDSDLPVRLPDSVDLSKPGNALDHHPSWKIVDCPSCGSEARRETDTMDTFVDSSWYFARFTSPKSNSPIVPAIANSWLPVGQYIGGVEHAILHLLYSRFFTRALNKTGYLAIKEPFLGLFTQGMVTHETYKDKEGNWISPEDVFVETIEGKRAAKHVKSGEKVEIGAVEKMSKSKLNGIDPQDTLDAYGADATRWFVLSDSPPERDVEWSEAGIESASRFVQRLFKIINDSIEICQQTPQPTQGSNDEARQFLAQVHSTTKIVSEELEQIRFNRAIAHIYELANAFAKFLPLVMANPTGDKISALRVGMEHMILLFSPFMPHLAETCWQLIGKKELVCNAPWPKVDLSLLVKENVIMPIQVNGKRRGEINVPIDAPNSIVEEKALNLESVSRILEGKAPKKIIIVANRIVNVVI</sequence>
<dbReference type="GO" id="GO:0005524">
    <property type="term" value="F:ATP binding"/>
    <property type="evidence" value="ECO:0007669"/>
    <property type="project" value="UniProtKB-KW"/>
</dbReference>
<dbReference type="Gene3D" id="3.40.50.620">
    <property type="entry name" value="HUPs"/>
    <property type="match status" value="2"/>
</dbReference>
<dbReference type="Pfam" id="PF13603">
    <property type="entry name" value="tRNA-synt_1_2"/>
    <property type="match status" value="1"/>
</dbReference>
<evidence type="ECO:0000259" key="13">
    <source>
        <dbReference type="Pfam" id="PF09334"/>
    </source>
</evidence>
<dbReference type="Gene3D" id="2.20.28.290">
    <property type="match status" value="1"/>
</dbReference>
<dbReference type="InterPro" id="IPR009008">
    <property type="entry name" value="Val/Leu/Ile-tRNA-synth_edit"/>
</dbReference>
<feature type="domain" description="Leucyl-tRNA synthetase editing" evidence="14">
    <location>
        <begin position="231"/>
        <end position="420"/>
    </location>
</feature>
<dbReference type="InterPro" id="IPR013155">
    <property type="entry name" value="M/V/L/I-tRNA-synth_anticd-bd"/>
</dbReference>
<feature type="domain" description="Methionyl/Valyl/Leucyl/Isoleucyl-tRNA synthetase anticodon-binding" evidence="12">
    <location>
        <begin position="718"/>
        <end position="847"/>
    </location>
</feature>
<proteinExistence type="inferred from homology"/>
<evidence type="ECO:0000256" key="4">
    <source>
        <dbReference type="ARBA" id="ARBA00022741"/>
    </source>
</evidence>
<dbReference type="SUPFAM" id="SSF47323">
    <property type="entry name" value="Anticodon-binding domain of a subclass of class I aminoacyl-tRNA synthetases"/>
    <property type="match status" value="1"/>
</dbReference>
<dbReference type="InterPro" id="IPR014729">
    <property type="entry name" value="Rossmann-like_a/b/a_fold"/>
</dbReference>
<evidence type="ECO:0000256" key="2">
    <source>
        <dbReference type="ARBA" id="ARBA00013164"/>
    </source>
</evidence>
<dbReference type="GO" id="GO:0006429">
    <property type="term" value="P:leucyl-tRNA aminoacylation"/>
    <property type="evidence" value="ECO:0007669"/>
    <property type="project" value="InterPro"/>
</dbReference>
<keyword evidence="7 15" id="KW-0030">Aminoacyl-tRNA synthetase</keyword>
<evidence type="ECO:0000256" key="6">
    <source>
        <dbReference type="ARBA" id="ARBA00022917"/>
    </source>
</evidence>
<dbReference type="EC" id="6.1.1.4" evidence="2"/>
<evidence type="ECO:0000256" key="7">
    <source>
        <dbReference type="ARBA" id="ARBA00023146"/>
    </source>
</evidence>
<name>A0A3B0TXA3_9ZZZZ</name>
<dbReference type="InterPro" id="IPR002300">
    <property type="entry name" value="aa-tRNA-synth_Ia"/>
</dbReference>
<dbReference type="CDD" id="cd00812">
    <property type="entry name" value="LeuRS_core"/>
    <property type="match status" value="1"/>
</dbReference>
<feature type="compositionally biased region" description="Polar residues" evidence="10">
    <location>
        <begin position="1"/>
        <end position="13"/>
    </location>
</feature>
<dbReference type="FunFam" id="3.40.50.620:FF:000003">
    <property type="entry name" value="Leucine--tRNA ligase"/>
    <property type="match status" value="1"/>
</dbReference>
<comment type="catalytic activity">
    <reaction evidence="9">
        <text>tRNA(Leu) + L-leucine + ATP = L-leucyl-tRNA(Leu) + AMP + diphosphate</text>
        <dbReference type="Rhea" id="RHEA:11688"/>
        <dbReference type="Rhea" id="RHEA-COMP:9613"/>
        <dbReference type="Rhea" id="RHEA-COMP:9622"/>
        <dbReference type="ChEBI" id="CHEBI:30616"/>
        <dbReference type="ChEBI" id="CHEBI:33019"/>
        <dbReference type="ChEBI" id="CHEBI:57427"/>
        <dbReference type="ChEBI" id="CHEBI:78442"/>
        <dbReference type="ChEBI" id="CHEBI:78494"/>
        <dbReference type="ChEBI" id="CHEBI:456215"/>
        <dbReference type="EC" id="6.1.1.4"/>
    </reaction>
</comment>
<evidence type="ECO:0000256" key="3">
    <source>
        <dbReference type="ARBA" id="ARBA00022598"/>
    </source>
</evidence>
<comment type="similarity">
    <text evidence="1">Belongs to the class-I aminoacyl-tRNA synthetase family.</text>
</comment>
<dbReference type="Pfam" id="PF08264">
    <property type="entry name" value="Anticodon_1"/>
    <property type="match status" value="1"/>
</dbReference>
<evidence type="ECO:0000256" key="5">
    <source>
        <dbReference type="ARBA" id="ARBA00022840"/>
    </source>
</evidence>
<dbReference type="PRINTS" id="PR00985">
    <property type="entry name" value="TRNASYNTHLEU"/>
</dbReference>
<feature type="region of interest" description="Disordered" evidence="10">
    <location>
        <begin position="1"/>
        <end position="26"/>
    </location>
</feature>
<dbReference type="PANTHER" id="PTHR43740">
    <property type="entry name" value="LEUCYL-TRNA SYNTHETASE"/>
    <property type="match status" value="1"/>
</dbReference>
<gene>
    <name evidence="15" type="ORF">MNBD_ALPHA11-1226</name>
</gene>
<accession>A0A3B0TXA3</accession>
<dbReference type="CDD" id="cd07958">
    <property type="entry name" value="Anticodon_Ia_Leu_BEm"/>
    <property type="match status" value="1"/>
</dbReference>
<dbReference type="EMBL" id="UOEQ01000302">
    <property type="protein sequence ID" value="VAW20803.1"/>
    <property type="molecule type" value="Genomic_DNA"/>
</dbReference>
<reference evidence="15" key="1">
    <citation type="submission" date="2018-06" db="EMBL/GenBank/DDBJ databases">
        <authorList>
            <person name="Zhirakovskaya E."/>
        </authorList>
    </citation>
    <scope>NUCLEOTIDE SEQUENCE</scope>
</reference>
<evidence type="ECO:0000256" key="9">
    <source>
        <dbReference type="ARBA" id="ARBA00047469"/>
    </source>
</evidence>
<dbReference type="InterPro" id="IPR009080">
    <property type="entry name" value="tRNAsynth_Ia_anticodon-bd"/>
</dbReference>
<feature type="domain" description="Aminoacyl-tRNA synthetase class Ia" evidence="11">
    <location>
        <begin position="440"/>
        <end position="612"/>
    </location>
</feature>
<dbReference type="SUPFAM" id="SSF50677">
    <property type="entry name" value="ValRS/IleRS/LeuRS editing domain"/>
    <property type="match status" value="1"/>
</dbReference>
<dbReference type="GO" id="GO:0005829">
    <property type="term" value="C:cytosol"/>
    <property type="evidence" value="ECO:0007669"/>
    <property type="project" value="TreeGrafter"/>
</dbReference>
<keyword evidence="4" id="KW-0547">Nucleotide-binding</keyword>
<dbReference type="HAMAP" id="MF_00049_B">
    <property type="entry name" value="Leu_tRNA_synth_B"/>
    <property type="match status" value="1"/>
</dbReference>
<evidence type="ECO:0000256" key="10">
    <source>
        <dbReference type="SAM" id="MobiDB-lite"/>
    </source>
</evidence>
<evidence type="ECO:0000259" key="14">
    <source>
        <dbReference type="Pfam" id="PF13603"/>
    </source>
</evidence>
<keyword evidence="5" id="KW-0067">ATP-binding</keyword>
<dbReference type="InterPro" id="IPR002302">
    <property type="entry name" value="Leu-tRNA-ligase"/>
</dbReference>
<dbReference type="Gene3D" id="3.90.740.10">
    <property type="entry name" value="Valyl/Leucyl/Isoleucyl-tRNA synthetase, editing domain"/>
    <property type="match status" value="1"/>
</dbReference>
<dbReference type="InterPro" id="IPR001412">
    <property type="entry name" value="aa-tRNA-synth_I_CS"/>
</dbReference>
<dbReference type="Pfam" id="PF00133">
    <property type="entry name" value="tRNA-synt_1"/>
    <property type="match status" value="2"/>
</dbReference>
<dbReference type="GO" id="GO:0002161">
    <property type="term" value="F:aminoacyl-tRNA deacylase activity"/>
    <property type="evidence" value="ECO:0007669"/>
    <property type="project" value="InterPro"/>
</dbReference>
<feature type="domain" description="Methionyl/Leucyl tRNA synthetase" evidence="13">
    <location>
        <begin position="47"/>
        <end position="181"/>
    </location>
</feature>
<evidence type="ECO:0000256" key="8">
    <source>
        <dbReference type="ARBA" id="ARBA00030520"/>
    </source>
</evidence>
<protein>
    <recommendedName>
        <fullName evidence="2">leucine--tRNA ligase</fullName>
        <ecNumber evidence="2">6.1.1.4</ecNumber>
    </recommendedName>
    <alternativeName>
        <fullName evidence="8">Leucyl-tRNA synthetase</fullName>
    </alternativeName>
</protein>
<keyword evidence="3 15" id="KW-0436">Ligase</keyword>
<evidence type="ECO:0000259" key="12">
    <source>
        <dbReference type="Pfam" id="PF08264"/>
    </source>
</evidence>
<dbReference type="Gene3D" id="3.10.20.590">
    <property type="match status" value="1"/>
</dbReference>
<dbReference type="InterPro" id="IPR015413">
    <property type="entry name" value="Methionyl/Leucyl_tRNA_Synth"/>
</dbReference>
<dbReference type="PANTHER" id="PTHR43740:SF2">
    <property type="entry name" value="LEUCINE--TRNA LIGASE, MITOCHONDRIAL"/>
    <property type="match status" value="1"/>
</dbReference>